<dbReference type="Proteomes" id="UP000289323">
    <property type="component" value="Unassembled WGS sequence"/>
</dbReference>
<evidence type="ECO:0000313" key="2">
    <source>
        <dbReference type="Proteomes" id="UP000289323"/>
    </source>
</evidence>
<dbReference type="EMBL" id="OUUZ01000001">
    <property type="protein sequence ID" value="SPQ19054.1"/>
    <property type="molecule type" value="Genomic_DNA"/>
</dbReference>
<dbReference type="AlphaFoldDB" id="A0A446B951"/>
<sequence>MEADQPIDVYVTPRCGICSFDLLEGDRVVIGVAYNALVLDNLYSGLPGDMGCHAECLAREPCTPPPARFFSTAYNYWPRPDEVRRRERWLRTCRVAPMLHRILRRRFAVPAEVCEVIAEHCSLREWAAAVASEFWERHSATPVPEHHEFNISSSVWARRVEFEGELRYGNWVYTLIYRAGETPDRIYFDISLLGIHEIILGAPLPRVRVDLPLPQALPQLPSPRSACPSHYYYDENYYFTSATLDGVAEITPCRSDLGVIGLLLHYHDGRQAALGQVRLDKLQRPPLKVDPSRSMWLHFSVSSENCPNIEAIEFVSPTVVGPQHFPVAWRGTLEWWFSYRQCRLWHGMFSSPPTAPGKVLDYDD</sequence>
<gene>
    <name evidence="1" type="ORF">TT172_LOCUS1473</name>
</gene>
<organism evidence="1 2">
    <name type="scientific">Thermothielavioides terrestris</name>
    <dbReference type="NCBI Taxonomy" id="2587410"/>
    <lineage>
        <taxon>Eukaryota</taxon>
        <taxon>Fungi</taxon>
        <taxon>Dikarya</taxon>
        <taxon>Ascomycota</taxon>
        <taxon>Pezizomycotina</taxon>
        <taxon>Sordariomycetes</taxon>
        <taxon>Sordariomycetidae</taxon>
        <taxon>Sordariales</taxon>
        <taxon>Chaetomiaceae</taxon>
        <taxon>Thermothielavioides</taxon>
    </lineage>
</organism>
<reference evidence="1 2" key="1">
    <citation type="submission" date="2018-04" db="EMBL/GenBank/DDBJ databases">
        <authorList>
            <person name="Huttner S."/>
            <person name="Dainat J."/>
        </authorList>
    </citation>
    <scope>NUCLEOTIDE SEQUENCE [LARGE SCALE GENOMIC DNA]</scope>
</reference>
<accession>A0A446B951</accession>
<name>A0A446B951_9PEZI</name>
<protein>
    <submittedName>
        <fullName evidence="1">E6e2ec79-93ae-4bde-87dc-f58c79148bf6</fullName>
    </submittedName>
</protein>
<proteinExistence type="predicted"/>
<evidence type="ECO:0000313" key="1">
    <source>
        <dbReference type="EMBL" id="SPQ19054.1"/>
    </source>
</evidence>